<dbReference type="PANTHER" id="PTHR33107:SF5">
    <property type="entry name" value="KUNITZ TRYPSIN INHIBITOR 5"/>
    <property type="match status" value="1"/>
</dbReference>
<gene>
    <name evidence="2" type="ORF">CUMW_140460</name>
</gene>
<dbReference type="EMBL" id="BDQV01000079">
    <property type="protein sequence ID" value="GAY52250.1"/>
    <property type="molecule type" value="Genomic_DNA"/>
</dbReference>
<organism evidence="2 3">
    <name type="scientific">Citrus unshiu</name>
    <name type="common">Satsuma mandarin</name>
    <name type="synonym">Citrus nobilis var. unshiu</name>
    <dbReference type="NCBI Taxonomy" id="55188"/>
    <lineage>
        <taxon>Eukaryota</taxon>
        <taxon>Viridiplantae</taxon>
        <taxon>Streptophyta</taxon>
        <taxon>Embryophyta</taxon>
        <taxon>Tracheophyta</taxon>
        <taxon>Spermatophyta</taxon>
        <taxon>Magnoliopsida</taxon>
        <taxon>eudicotyledons</taxon>
        <taxon>Gunneridae</taxon>
        <taxon>Pentapetalae</taxon>
        <taxon>rosids</taxon>
        <taxon>malvids</taxon>
        <taxon>Sapindales</taxon>
        <taxon>Rutaceae</taxon>
        <taxon>Aurantioideae</taxon>
        <taxon>Citrus</taxon>
    </lineage>
</organism>
<dbReference type="PANTHER" id="PTHR33107">
    <property type="entry name" value="KUNITZ TRYPSIN INHIBITOR 2"/>
    <property type="match status" value="1"/>
</dbReference>
<dbReference type="CDD" id="cd23375">
    <property type="entry name" value="beta-trefoil_STI_VvMLP-like"/>
    <property type="match status" value="1"/>
</dbReference>
<proteinExistence type="predicted"/>
<feature type="non-terminal residue" evidence="2">
    <location>
        <position position="302"/>
    </location>
</feature>
<dbReference type="GO" id="GO:0004866">
    <property type="term" value="F:endopeptidase inhibitor activity"/>
    <property type="evidence" value="ECO:0007669"/>
    <property type="project" value="InterPro"/>
</dbReference>
<dbReference type="STRING" id="55188.A0A2H5PIS6"/>
<dbReference type="AlphaFoldDB" id="A0A2H5PIS6"/>
<keyword evidence="1" id="KW-0732">Signal</keyword>
<evidence type="ECO:0000256" key="1">
    <source>
        <dbReference type="SAM" id="SignalP"/>
    </source>
</evidence>
<accession>A0A2H5PIS6</accession>
<feature type="signal peptide" evidence="1">
    <location>
        <begin position="1"/>
        <end position="25"/>
    </location>
</feature>
<protein>
    <recommendedName>
        <fullName evidence="4">Miraculin-like</fullName>
    </recommendedName>
</protein>
<evidence type="ECO:0008006" key="4">
    <source>
        <dbReference type="Google" id="ProtNLM"/>
    </source>
</evidence>
<keyword evidence="3" id="KW-1185">Reference proteome</keyword>
<comment type="caution">
    <text evidence="2">The sequence shown here is derived from an EMBL/GenBank/DDBJ whole genome shotgun (WGS) entry which is preliminary data.</text>
</comment>
<dbReference type="InterPro" id="IPR011065">
    <property type="entry name" value="Kunitz_inhibitor_STI-like_sf"/>
</dbReference>
<feature type="chain" id="PRO_5014178783" description="Miraculin-like" evidence="1">
    <location>
        <begin position="26"/>
        <end position="302"/>
    </location>
</feature>
<evidence type="ECO:0000313" key="2">
    <source>
        <dbReference type="EMBL" id="GAY52250.1"/>
    </source>
</evidence>
<sequence length="302" mass="33525">MRNTLVLPSLILLFAFIATPLPVRGNASPDPVLDIAGKQLRAGSKYYILPVTKGRGGGLTLAGRSNNKTCPVDVVQEQHSFRNGLPVTFSPVNPKKGVVRGLTLGNRGNNKTFPLHVVQEQNILKYGSPMTFSPVNPKKGYVHKSTDVNIKFEVAKTSVQSIVWKLGNFDAMLVCDNWGVKGNPGPQTMRNWLMIEKFYGDYKLVLCPLVCKFCKVLCRDVGILMNSEVWHLALSDVPFNGVEGNPGLQTTRNWFRIEKFYGDYKLVFCPLVCKFCKVLCSNVGIFMNDGVQHLALSDVPFN</sequence>
<dbReference type="Gene3D" id="2.80.10.50">
    <property type="match status" value="3"/>
</dbReference>
<dbReference type="SMART" id="SM00452">
    <property type="entry name" value="STI"/>
    <property type="match status" value="1"/>
</dbReference>
<reference evidence="2 3" key="1">
    <citation type="journal article" date="2017" name="Front. Genet.">
        <title>Draft sequencing of the heterozygous diploid genome of Satsuma (Citrus unshiu Marc.) using a hybrid assembly approach.</title>
        <authorList>
            <person name="Shimizu T."/>
            <person name="Tanizawa Y."/>
            <person name="Mochizuki T."/>
            <person name="Nagasaki H."/>
            <person name="Yoshioka T."/>
            <person name="Toyoda A."/>
            <person name="Fujiyama A."/>
            <person name="Kaminuma E."/>
            <person name="Nakamura Y."/>
        </authorList>
    </citation>
    <scope>NUCLEOTIDE SEQUENCE [LARGE SCALE GENOMIC DNA]</scope>
    <source>
        <strain evidence="3">cv. Miyagawa wase</strain>
    </source>
</reference>
<dbReference type="Pfam" id="PF00197">
    <property type="entry name" value="Kunitz_legume"/>
    <property type="match status" value="3"/>
</dbReference>
<dbReference type="PRINTS" id="PR00291">
    <property type="entry name" value="KUNITZINHBTR"/>
</dbReference>
<dbReference type="SUPFAM" id="SSF50386">
    <property type="entry name" value="STI-like"/>
    <property type="match status" value="3"/>
</dbReference>
<evidence type="ECO:0000313" key="3">
    <source>
        <dbReference type="Proteomes" id="UP000236630"/>
    </source>
</evidence>
<dbReference type="InterPro" id="IPR002160">
    <property type="entry name" value="Prot_inh_Kunz-lg"/>
</dbReference>
<name>A0A2H5PIS6_CITUN</name>
<dbReference type="Proteomes" id="UP000236630">
    <property type="component" value="Unassembled WGS sequence"/>
</dbReference>